<organism evidence="2 3">
    <name type="scientific">Pseudoprimorskyibacter insulae</name>
    <dbReference type="NCBI Taxonomy" id="1695997"/>
    <lineage>
        <taxon>Bacteria</taxon>
        <taxon>Pseudomonadati</taxon>
        <taxon>Pseudomonadota</taxon>
        <taxon>Alphaproteobacteria</taxon>
        <taxon>Rhodobacterales</taxon>
        <taxon>Paracoccaceae</taxon>
        <taxon>Pseudoprimorskyibacter</taxon>
    </lineage>
</organism>
<evidence type="ECO:0000259" key="1">
    <source>
        <dbReference type="Pfam" id="PF13761"/>
    </source>
</evidence>
<protein>
    <recommendedName>
        <fullName evidence="1">DUF4166 domain-containing protein</fullName>
    </recommendedName>
</protein>
<feature type="domain" description="DUF4166" evidence="1">
    <location>
        <begin position="17"/>
        <end position="172"/>
    </location>
</feature>
<keyword evidence="3" id="KW-1185">Reference proteome</keyword>
<reference evidence="3" key="1">
    <citation type="submission" date="2018-03" db="EMBL/GenBank/DDBJ databases">
        <authorList>
            <person name="Rodrigo-Torres L."/>
            <person name="Arahal R. D."/>
            <person name="Lucena T."/>
        </authorList>
    </citation>
    <scope>NUCLEOTIDE SEQUENCE [LARGE SCALE GENOMIC DNA]</scope>
    <source>
        <strain evidence="3">CECT 8871</strain>
    </source>
</reference>
<dbReference type="Proteomes" id="UP000244904">
    <property type="component" value="Unassembled WGS sequence"/>
</dbReference>
<accession>A0A2R8AQI5</accession>
<evidence type="ECO:0000313" key="3">
    <source>
        <dbReference type="Proteomes" id="UP000244904"/>
    </source>
</evidence>
<dbReference type="AlphaFoldDB" id="A0A2R8AQI5"/>
<name>A0A2R8AQI5_9RHOB</name>
<sequence>MVQDPFWKLLGDRRQDLPDVLRSFHETIPARYTGQVSVIHGRSWLARTMARLAGFPDAAADLPFQLDVEEQDGVFKWTRQFGLHTSVSHAWLEGDHVCEKFGPFRLLMHSEVNGDRLKISIDKMIAFGINLPDALTPKSESVESLDEAGRYVFDISAYSPWEELLVRYNGWMVPSPLPL</sequence>
<dbReference type="Pfam" id="PF13761">
    <property type="entry name" value="DUF4166"/>
    <property type="match status" value="1"/>
</dbReference>
<proteinExistence type="predicted"/>
<dbReference type="EMBL" id="OMOJ01000001">
    <property type="protein sequence ID" value="SPF78275.1"/>
    <property type="molecule type" value="Genomic_DNA"/>
</dbReference>
<evidence type="ECO:0000313" key="2">
    <source>
        <dbReference type="EMBL" id="SPF78275.1"/>
    </source>
</evidence>
<gene>
    <name evidence="2" type="ORF">PRI8871_00870</name>
</gene>
<dbReference type="InterPro" id="IPR025311">
    <property type="entry name" value="DUF4166"/>
</dbReference>